<organism evidence="2 3">
    <name type="scientific">Halogeometricum borinquense</name>
    <dbReference type="NCBI Taxonomy" id="60847"/>
    <lineage>
        <taxon>Archaea</taxon>
        <taxon>Methanobacteriati</taxon>
        <taxon>Methanobacteriota</taxon>
        <taxon>Stenosarchaea group</taxon>
        <taxon>Halobacteria</taxon>
        <taxon>Halobacteriales</taxon>
        <taxon>Haloferacaceae</taxon>
        <taxon>Halogeometricum</taxon>
    </lineage>
</organism>
<sequence length="80" mass="8505">MSDNVAVHEGPTQQDIVKDDSTVVGMDLLVDSSNPLSGGESYNEGPTSTANKNPCTLTIPPTQFVKLESTSENAVSYNFN</sequence>
<evidence type="ECO:0000313" key="2">
    <source>
        <dbReference type="EMBL" id="QIB74501.1"/>
    </source>
</evidence>
<feature type="region of interest" description="Disordered" evidence="1">
    <location>
        <begin position="31"/>
        <end position="55"/>
    </location>
</feature>
<dbReference type="RefSeq" id="WP_163486427.1">
    <property type="nucleotide sequence ID" value="NZ_CP048739.1"/>
</dbReference>
<evidence type="ECO:0000256" key="1">
    <source>
        <dbReference type="SAM" id="MobiDB-lite"/>
    </source>
</evidence>
<name>A0A6C0UJM6_9EURY</name>
<protein>
    <submittedName>
        <fullName evidence="2">Uncharacterized protein</fullName>
    </submittedName>
</protein>
<dbReference type="Proteomes" id="UP000465846">
    <property type="component" value="Chromosome"/>
</dbReference>
<dbReference type="GeneID" id="44079644"/>
<feature type="compositionally biased region" description="Polar residues" evidence="1">
    <location>
        <begin position="44"/>
        <end position="55"/>
    </location>
</feature>
<accession>A0A6C0UJM6</accession>
<dbReference type="EMBL" id="CP048739">
    <property type="protein sequence ID" value="QIB74501.1"/>
    <property type="molecule type" value="Genomic_DNA"/>
</dbReference>
<reference evidence="2 3" key="1">
    <citation type="submission" date="2020-02" db="EMBL/GenBank/DDBJ databases">
        <title>Whole genome sequence of Halogeometricum borinquense strain wsp4.</title>
        <authorList>
            <person name="Verma D.K."/>
            <person name="Gopal K."/>
            <person name="Prasad E.S."/>
        </authorList>
    </citation>
    <scope>NUCLEOTIDE SEQUENCE [LARGE SCALE GENOMIC DNA]</scope>
    <source>
        <strain evidence="3">wsp4</strain>
    </source>
</reference>
<proteinExistence type="predicted"/>
<dbReference type="AlphaFoldDB" id="A0A6C0UJM6"/>
<evidence type="ECO:0000313" key="3">
    <source>
        <dbReference type="Proteomes" id="UP000465846"/>
    </source>
</evidence>
<gene>
    <name evidence="2" type="ORF">G3I44_09545</name>
</gene>